<keyword evidence="4" id="KW-0677">Repeat</keyword>
<dbReference type="KEGG" id="apln:108732648"/>
<evidence type="ECO:0000256" key="2">
    <source>
        <dbReference type="ARBA" id="ARBA00004308"/>
    </source>
</evidence>
<dbReference type="GO" id="GO:0005886">
    <property type="term" value="C:plasma membrane"/>
    <property type="evidence" value="ECO:0007669"/>
    <property type="project" value="TreeGrafter"/>
</dbReference>
<dbReference type="GO" id="GO:0016192">
    <property type="term" value="P:vesicle-mediated transport"/>
    <property type="evidence" value="ECO:0007669"/>
    <property type="project" value="UniProtKB-ARBA"/>
</dbReference>
<feature type="domain" description="Ig-like" evidence="12">
    <location>
        <begin position="49"/>
        <end position="127"/>
    </location>
</feature>
<comment type="caution">
    <text evidence="8">Lacks conserved residue(s) required for the propagation of feature annotation.</text>
</comment>
<protein>
    <submittedName>
        <fullName evidence="14">Uncharacterized protein LOC108732648</fullName>
    </submittedName>
</protein>
<dbReference type="PRINTS" id="PR00261">
    <property type="entry name" value="LDLRECEPTOR"/>
</dbReference>
<proteinExistence type="predicted"/>
<name>A0A7F5REA1_AGRPL</name>
<evidence type="ECO:0000256" key="3">
    <source>
        <dbReference type="ARBA" id="ARBA00022692"/>
    </source>
</evidence>
<dbReference type="InterPro" id="IPR050685">
    <property type="entry name" value="LDLR"/>
</dbReference>
<dbReference type="PROSITE" id="PS50835">
    <property type="entry name" value="IG_LIKE"/>
    <property type="match status" value="1"/>
</dbReference>
<evidence type="ECO:0000256" key="7">
    <source>
        <dbReference type="ARBA" id="ARBA00023157"/>
    </source>
</evidence>
<evidence type="ECO:0000256" key="4">
    <source>
        <dbReference type="ARBA" id="ARBA00022737"/>
    </source>
</evidence>
<evidence type="ECO:0000256" key="8">
    <source>
        <dbReference type="PROSITE-ProRule" id="PRU00124"/>
    </source>
</evidence>
<evidence type="ECO:0000256" key="1">
    <source>
        <dbReference type="ARBA" id="ARBA00004167"/>
    </source>
</evidence>
<dbReference type="SUPFAM" id="SSF57424">
    <property type="entry name" value="LDL receptor-like module"/>
    <property type="match status" value="1"/>
</dbReference>
<evidence type="ECO:0000259" key="12">
    <source>
        <dbReference type="PROSITE" id="PS50835"/>
    </source>
</evidence>
<accession>A0A7F5REA1</accession>
<organism evidence="13 14">
    <name type="scientific">Agrilus planipennis</name>
    <name type="common">Emerald ash borer</name>
    <name type="synonym">Agrilus marcopoli</name>
    <dbReference type="NCBI Taxonomy" id="224129"/>
    <lineage>
        <taxon>Eukaryota</taxon>
        <taxon>Metazoa</taxon>
        <taxon>Ecdysozoa</taxon>
        <taxon>Arthropoda</taxon>
        <taxon>Hexapoda</taxon>
        <taxon>Insecta</taxon>
        <taxon>Pterygota</taxon>
        <taxon>Neoptera</taxon>
        <taxon>Endopterygota</taxon>
        <taxon>Coleoptera</taxon>
        <taxon>Polyphaga</taxon>
        <taxon>Elateriformia</taxon>
        <taxon>Buprestoidea</taxon>
        <taxon>Buprestidae</taxon>
        <taxon>Agrilinae</taxon>
        <taxon>Agrilus</taxon>
    </lineage>
</organism>
<evidence type="ECO:0000256" key="11">
    <source>
        <dbReference type="SAM" id="SignalP"/>
    </source>
</evidence>
<keyword evidence="6 10" id="KW-0472">Membrane</keyword>
<dbReference type="InterPro" id="IPR007110">
    <property type="entry name" value="Ig-like_dom"/>
</dbReference>
<dbReference type="Proteomes" id="UP000192223">
    <property type="component" value="Unplaced"/>
</dbReference>
<evidence type="ECO:0000256" key="6">
    <source>
        <dbReference type="ARBA" id="ARBA00023136"/>
    </source>
</evidence>
<dbReference type="InterPro" id="IPR036055">
    <property type="entry name" value="LDL_receptor-like_sf"/>
</dbReference>
<evidence type="ECO:0000256" key="10">
    <source>
        <dbReference type="SAM" id="Phobius"/>
    </source>
</evidence>
<dbReference type="OrthoDB" id="2019384at2759"/>
<dbReference type="GeneID" id="108732648"/>
<dbReference type="InterPro" id="IPR023415">
    <property type="entry name" value="LDLR_class-A_CS"/>
</dbReference>
<keyword evidence="7" id="KW-1015">Disulfide bond</keyword>
<evidence type="ECO:0000256" key="9">
    <source>
        <dbReference type="SAM" id="MobiDB-lite"/>
    </source>
</evidence>
<keyword evidence="5 10" id="KW-1133">Transmembrane helix</keyword>
<dbReference type="RefSeq" id="XP_025834255.1">
    <property type="nucleotide sequence ID" value="XM_025978470.1"/>
</dbReference>
<dbReference type="GO" id="GO:0012505">
    <property type="term" value="C:endomembrane system"/>
    <property type="evidence" value="ECO:0007669"/>
    <property type="project" value="UniProtKB-SubCell"/>
</dbReference>
<feature type="chain" id="PRO_5029015036" evidence="11">
    <location>
        <begin position="24"/>
        <end position="484"/>
    </location>
</feature>
<keyword evidence="11" id="KW-0732">Signal</keyword>
<dbReference type="InParanoid" id="A0A7F5REA1"/>
<feature type="region of interest" description="Disordered" evidence="9">
    <location>
        <begin position="437"/>
        <end position="484"/>
    </location>
</feature>
<dbReference type="AlphaFoldDB" id="A0A7F5REA1"/>
<gene>
    <name evidence="14" type="primary">LOC108732648</name>
</gene>
<dbReference type="CDD" id="cd00112">
    <property type="entry name" value="LDLa"/>
    <property type="match status" value="1"/>
</dbReference>
<evidence type="ECO:0000256" key="5">
    <source>
        <dbReference type="ARBA" id="ARBA00022989"/>
    </source>
</evidence>
<dbReference type="Gene3D" id="4.10.400.10">
    <property type="entry name" value="Low-density Lipoprotein Receptor"/>
    <property type="match status" value="1"/>
</dbReference>
<keyword evidence="13" id="KW-1185">Reference proteome</keyword>
<keyword evidence="3 10" id="KW-0812">Transmembrane</keyword>
<feature type="signal peptide" evidence="11">
    <location>
        <begin position="1"/>
        <end position="23"/>
    </location>
</feature>
<dbReference type="PROSITE" id="PS50068">
    <property type="entry name" value="LDLRA_2"/>
    <property type="match status" value="1"/>
</dbReference>
<dbReference type="SMART" id="SM00192">
    <property type="entry name" value="LDLa"/>
    <property type="match status" value="1"/>
</dbReference>
<dbReference type="PROSITE" id="PS01209">
    <property type="entry name" value="LDLRA_1"/>
    <property type="match status" value="1"/>
</dbReference>
<dbReference type="Pfam" id="PF00057">
    <property type="entry name" value="Ldl_recept_a"/>
    <property type="match status" value="1"/>
</dbReference>
<dbReference type="PANTHER" id="PTHR24270:SF8">
    <property type="entry name" value="LD11117P-RELATED"/>
    <property type="match status" value="1"/>
</dbReference>
<evidence type="ECO:0000313" key="14">
    <source>
        <dbReference type="RefSeq" id="XP_025834255.1"/>
    </source>
</evidence>
<comment type="subcellular location">
    <subcellularLocation>
        <location evidence="2">Endomembrane system</location>
    </subcellularLocation>
    <subcellularLocation>
        <location evidence="1">Membrane</location>
        <topology evidence="1">Single-pass membrane protein</topology>
    </subcellularLocation>
</comment>
<dbReference type="PANTHER" id="PTHR24270">
    <property type="entry name" value="LOW-DENSITY LIPOPROTEIN RECEPTOR-RELATED"/>
    <property type="match status" value="1"/>
</dbReference>
<feature type="transmembrane region" description="Helical" evidence="10">
    <location>
        <begin position="274"/>
        <end position="295"/>
    </location>
</feature>
<reference evidence="14" key="1">
    <citation type="submission" date="2025-08" db="UniProtKB">
        <authorList>
            <consortium name="RefSeq"/>
        </authorList>
    </citation>
    <scope>IDENTIFICATION</scope>
    <source>
        <tissue evidence="14">Entire body</tissue>
    </source>
</reference>
<evidence type="ECO:0000313" key="13">
    <source>
        <dbReference type="Proteomes" id="UP000192223"/>
    </source>
</evidence>
<dbReference type="InterPro" id="IPR002172">
    <property type="entry name" value="LDrepeatLR_classA_rpt"/>
</dbReference>
<sequence length="484" mass="54940">MIPNTGLLLSNIFVLSFLSFIKCELFLQINQIKYDNEKDIKGAVVEVFGSNITLKCEIVNDIQNETYDDHLLWVKNEGSLRFKNENDLRFLAKHSKKLNQYIKNGEANRAILHFDNFSKRHEGLYACISLKYMLFKVIELKEDDFEKTIVQLMDSIEGYPVDKQQRTFRFCNQHMFTCVLSTACINYHYVCDGKKDCSDGSDETSLQCNGDPCEGKIPCEDGRCIPTDWCCDIRFDTNCTVKVRPSCCPPLIEPISYEEQMRKNATVKSNSTRYLFITICLISTFLSVLLLILILSKICGFASKYSYDMSSRNIMFGLSRQRPILVDGTIVARHSRRPPRGECQHTECAIRREFLRSYSCSYRPNMSGTSPQRHDVDRQSDVLDPLLNRDSAYGDFVHIIESDQPPSYAEAVKNSCSVGPSVSSSFSVNTGSHLKDFRSSSDPHYSLVNTSSTPPPPYCSTEALQDTNMEGSNSNNGNCNRDIV</sequence>
<feature type="compositionally biased region" description="Polar residues" evidence="9">
    <location>
        <begin position="462"/>
        <end position="484"/>
    </location>
</feature>